<dbReference type="CDD" id="cd16914">
    <property type="entry name" value="EcfT"/>
    <property type="match status" value="1"/>
</dbReference>
<dbReference type="NCBIfam" id="TIGR02454">
    <property type="entry name" value="ECF_T_CbiQ"/>
    <property type="match status" value="1"/>
</dbReference>
<feature type="transmembrane region" description="Helical" evidence="6">
    <location>
        <begin position="161"/>
        <end position="186"/>
    </location>
</feature>
<feature type="transmembrane region" description="Helical" evidence="6">
    <location>
        <begin position="120"/>
        <end position="141"/>
    </location>
</feature>
<organism evidence="7">
    <name type="scientific">Paenibacillus sp. BIHB 4019</name>
    <dbReference type="NCBI Taxonomy" id="1870819"/>
    <lineage>
        <taxon>Bacteria</taxon>
        <taxon>Bacillati</taxon>
        <taxon>Bacillota</taxon>
        <taxon>Bacilli</taxon>
        <taxon>Bacillales</taxon>
        <taxon>Paenibacillaceae</taxon>
        <taxon>Paenibacillus</taxon>
    </lineage>
</organism>
<keyword evidence="4 6" id="KW-1133">Transmembrane helix</keyword>
<gene>
    <name evidence="7" type="ORF">BBD42_18035</name>
</gene>
<evidence type="ECO:0000256" key="4">
    <source>
        <dbReference type="ARBA" id="ARBA00022989"/>
    </source>
</evidence>
<name>A0A1B2DKF2_9BACL</name>
<evidence type="ECO:0000256" key="6">
    <source>
        <dbReference type="SAM" id="Phobius"/>
    </source>
</evidence>
<dbReference type="InterPro" id="IPR003339">
    <property type="entry name" value="ABC/ECF_trnsptr_transmembrane"/>
</dbReference>
<dbReference type="AlphaFoldDB" id="A0A1B2DKF2"/>
<keyword evidence="3 6" id="KW-0812">Transmembrane</keyword>
<evidence type="ECO:0000256" key="1">
    <source>
        <dbReference type="ARBA" id="ARBA00004651"/>
    </source>
</evidence>
<evidence type="ECO:0000313" key="7">
    <source>
        <dbReference type="EMBL" id="ANY68161.1"/>
    </source>
</evidence>
<evidence type="ECO:0000256" key="5">
    <source>
        <dbReference type="ARBA" id="ARBA00023136"/>
    </source>
</evidence>
<feature type="transmembrane region" description="Helical" evidence="6">
    <location>
        <begin position="62"/>
        <end position="83"/>
    </location>
</feature>
<dbReference type="GO" id="GO:0043190">
    <property type="term" value="C:ATP-binding cassette (ABC) transporter complex"/>
    <property type="evidence" value="ECO:0007669"/>
    <property type="project" value="InterPro"/>
</dbReference>
<protein>
    <submittedName>
        <fullName evidence="7">Cobalt ECF transporter T component CbiQ</fullName>
    </submittedName>
</protein>
<dbReference type="GO" id="GO:0006824">
    <property type="term" value="P:cobalt ion transport"/>
    <property type="evidence" value="ECO:0007669"/>
    <property type="project" value="InterPro"/>
</dbReference>
<dbReference type="PANTHER" id="PTHR43723:SF1">
    <property type="entry name" value="COBALT TRANSPORT PROTEIN CBIQ"/>
    <property type="match status" value="1"/>
</dbReference>
<dbReference type="InterPro" id="IPR052770">
    <property type="entry name" value="Cobalt_transport_CbiQ"/>
</dbReference>
<dbReference type="InterPro" id="IPR012809">
    <property type="entry name" value="ECF_CbiQ"/>
</dbReference>
<proteinExistence type="predicted"/>
<comment type="subcellular location">
    <subcellularLocation>
        <location evidence="1">Cell membrane</location>
        <topology evidence="1">Multi-pass membrane protein</topology>
    </subcellularLocation>
</comment>
<evidence type="ECO:0000256" key="2">
    <source>
        <dbReference type="ARBA" id="ARBA00022475"/>
    </source>
</evidence>
<sequence length="271" mass="29979">MMKWIDTISYSNKLRDLSALWKCGLAALLLLLAYIAHPLVQLAIFAWLALWTVGYAKVPAKLYAALLFSSCLLFILSLPALLIEFTNSSGSAAGSLAAAKAGWVLVSWEPLSLYVPEASLGLAGHIFTRILACLACMFFITLTTPFPDLLQVLKRLKMPQIVLELMIIMYRFIFLLLDTAGAMLLAQRARGGQHGFKGKLRDTAAIAVRLFVKTMHRYKGLSNGLMARGFTNEIRLAPAVKRKVRLRHWAEAGLGLTILLAAELWLRYGGE</sequence>
<dbReference type="EMBL" id="CP016808">
    <property type="protein sequence ID" value="ANY68161.1"/>
    <property type="molecule type" value="Genomic_DNA"/>
</dbReference>
<dbReference type="RefSeq" id="WP_099519316.1">
    <property type="nucleotide sequence ID" value="NZ_CP016808.1"/>
</dbReference>
<reference evidence="7" key="1">
    <citation type="submission" date="2016-08" db="EMBL/GenBank/DDBJ databases">
        <title>Complete Genome Seqeunce of Paenibacillus sp. BIHB 4019 from tea rhizoplane.</title>
        <authorList>
            <person name="Thakur R."/>
            <person name="Swarnkar M.K."/>
            <person name="Gulati A."/>
        </authorList>
    </citation>
    <scope>NUCLEOTIDE SEQUENCE [LARGE SCALE GENOMIC DNA]</scope>
    <source>
        <strain evidence="7">BIHB4019</strain>
    </source>
</reference>
<dbReference type="PANTHER" id="PTHR43723">
    <property type="entry name" value="COBALT TRANSPORT PROTEIN CBIQ"/>
    <property type="match status" value="1"/>
</dbReference>
<keyword evidence="5 6" id="KW-0472">Membrane</keyword>
<keyword evidence="2" id="KW-1003">Cell membrane</keyword>
<dbReference type="Pfam" id="PF02361">
    <property type="entry name" value="CbiQ"/>
    <property type="match status" value="1"/>
</dbReference>
<evidence type="ECO:0000256" key="3">
    <source>
        <dbReference type="ARBA" id="ARBA00022692"/>
    </source>
</evidence>
<accession>A0A1B2DKF2</accession>
<feature type="transmembrane region" description="Helical" evidence="6">
    <location>
        <begin position="25"/>
        <end position="50"/>
    </location>
</feature>